<sequence>MSAPCILIPLPRRDFDPSEAALAWRQLRRAGYRVCFATPDGQPAEPDPQMLSGEGLDAWGLVPGLRRVRLLGLLLRANGAARAACAEMLEDPDYRQPLRHEGLRVEDFAGLMLPGGHWARGMREYLESATLQALVAAFFAADKPLAAVCHGVLLAARSQGADGRSVLHGRKTTGLTWKMEKTAWDLTRFYGRWWDGDYYRTYSEAPGEPAGYMSVQGEVGRLLASPADFLDVPRDAPDFWRKTSGLHRDTPDDSRPAWVVRDGNYVSGRWPGDMHELMRRFIELLPAA</sequence>
<organism evidence="1 2">
    <name type="scientific">Aquipseudomonas alcaligenes</name>
    <name type="common">Pseudomonas alcaligenes</name>
    <dbReference type="NCBI Taxonomy" id="43263"/>
    <lineage>
        <taxon>Bacteria</taxon>
        <taxon>Pseudomonadati</taxon>
        <taxon>Pseudomonadota</taxon>
        <taxon>Gammaproteobacteria</taxon>
        <taxon>Pseudomonadales</taxon>
        <taxon>Pseudomonadaceae</taxon>
        <taxon>Aquipseudomonas</taxon>
    </lineage>
</organism>
<proteinExistence type="predicted"/>
<dbReference type="InterPro" id="IPR032633">
    <property type="entry name" value="ThiJ-like"/>
</dbReference>
<comment type="caution">
    <text evidence="1">The sequence shown here is derived from an EMBL/GenBank/DDBJ whole genome shotgun (WGS) entry which is preliminary data.</text>
</comment>
<dbReference type="PANTHER" id="PTHR43068:SF1">
    <property type="entry name" value="SLR1854 PROTEIN"/>
    <property type="match status" value="1"/>
</dbReference>
<accession>A0A2V4LR61</accession>
<evidence type="ECO:0000313" key="2">
    <source>
        <dbReference type="Proteomes" id="UP000248146"/>
    </source>
</evidence>
<dbReference type="PANTHER" id="PTHR43068">
    <property type="entry name" value="SLR1854 PROTEIN"/>
    <property type="match status" value="1"/>
</dbReference>
<dbReference type="OrthoDB" id="9792284at2"/>
<dbReference type="Pfam" id="PF17124">
    <property type="entry name" value="ThiJ_like"/>
    <property type="match status" value="1"/>
</dbReference>
<dbReference type="Gene3D" id="3.40.50.880">
    <property type="match status" value="1"/>
</dbReference>
<evidence type="ECO:0000313" key="1">
    <source>
        <dbReference type="EMBL" id="PYC23587.1"/>
    </source>
</evidence>
<dbReference type="EMBL" id="QJRX01000006">
    <property type="protein sequence ID" value="PYC23587.1"/>
    <property type="molecule type" value="Genomic_DNA"/>
</dbReference>
<gene>
    <name evidence="1" type="ORF">DMO17_13140</name>
</gene>
<dbReference type="RefSeq" id="WP_110682933.1">
    <property type="nucleotide sequence ID" value="NZ_QJRX01000006.1"/>
</dbReference>
<dbReference type="Proteomes" id="UP000248146">
    <property type="component" value="Unassembled WGS sequence"/>
</dbReference>
<protein>
    <submittedName>
        <fullName evidence="1">ThiJ/pfpI-family protein</fullName>
    </submittedName>
</protein>
<dbReference type="SUPFAM" id="SSF52317">
    <property type="entry name" value="Class I glutamine amidotransferase-like"/>
    <property type="match status" value="1"/>
</dbReference>
<dbReference type="AlphaFoldDB" id="A0A2V4LR61"/>
<dbReference type="InterPro" id="IPR029062">
    <property type="entry name" value="Class_I_gatase-like"/>
</dbReference>
<reference evidence="1 2" key="1">
    <citation type="submission" date="2018-06" db="EMBL/GenBank/DDBJ databases">
        <title>Pseudomonas diversity within urban Lake Michigan freshwaters.</title>
        <authorList>
            <person name="Batrich M."/>
            <person name="Hatzopoulos T."/>
            <person name="Putonti C."/>
        </authorList>
    </citation>
    <scope>NUCLEOTIDE SEQUENCE [LARGE SCALE GENOMIC DNA]</scope>
    <source>
        <strain evidence="1 2">MB-090714</strain>
    </source>
</reference>
<name>A0A2V4LR61_AQUAC</name>